<evidence type="ECO:0000256" key="5">
    <source>
        <dbReference type="ARBA" id="ARBA00023242"/>
    </source>
</evidence>
<feature type="domain" description="NAC" evidence="7">
    <location>
        <begin position="19"/>
        <end position="169"/>
    </location>
</feature>
<evidence type="ECO:0000256" key="1">
    <source>
        <dbReference type="ARBA" id="ARBA00004123"/>
    </source>
</evidence>
<name>A0AAW2NAR2_SESRA</name>
<proteinExistence type="predicted"/>
<comment type="subcellular location">
    <subcellularLocation>
        <location evidence="1">Nucleus</location>
    </subcellularLocation>
</comment>
<dbReference type="EMBL" id="JACGWJ010000020">
    <property type="protein sequence ID" value="KAL0340610.1"/>
    <property type="molecule type" value="Genomic_DNA"/>
</dbReference>
<evidence type="ECO:0000256" key="4">
    <source>
        <dbReference type="ARBA" id="ARBA00023163"/>
    </source>
</evidence>
<dbReference type="GO" id="GO:0005634">
    <property type="term" value="C:nucleus"/>
    <property type="evidence" value="ECO:0007669"/>
    <property type="project" value="UniProtKB-SubCell"/>
</dbReference>
<reference evidence="8" key="2">
    <citation type="journal article" date="2024" name="Plant">
        <title>Genomic evolution and insights into agronomic trait innovations of Sesamum species.</title>
        <authorList>
            <person name="Miao H."/>
            <person name="Wang L."/>
            <person name="Qu L."/>
            <person name="Liu H."/>
            <person name="Sun Y."/>
            <person name="Le M."/>
            <person name="Wang Q."/>
            <person name="Wei S."/>
            <person name="Zheng Y."/>
            <person name="Lin W."/>
            <person name="Duan Y."/>
            <person name="Cao H."/>
            <person name="Xiong S."/>
            <person name="Wang X."/>
            <person name="Wei L."/>
            <person name="Li C."/>
            <person name="Ma Q."/>
            <person name="Ju M."/>
            <person name="Zhao R."/>
            <person name="Li G."/>
            <person name="Mu C."/>
            <person name="Tian Q."/>
            <person name="Mei H."/>
            <person name="Zhang T."/>
            <person name="Gao T."/>
            <person name="Zhang H."/>
        </authorList>
    </citation>
    <scope>NUCLEOTIDE SEQUENCE</scope>
    <source>
        <tissue evidence="8">Leaf</tissue>
    </source>
</reference>
<dbReference type="AlphaFoldDB" id="A0AAW2NAR2"/>
<dbReference type="FunFam" id="2.170.150.80:FF:000002">
    <property type="entry name" value="Nac domain-containing protein 86"/>
    <property type="match status" value="1"/>
</dbReference>
<evidence type="ECO:0000259" key="7">
    <source>
        <dbReference type="PROSITE" id="PS51005"/>
    </source>
</evidence>
<comment type="caution">
    <text evidence="8">The sequence shown here is derived from an EMBL/GenBank/DDBJ whole genome shotgun (WGS) entry which is preliminary data.</text>
</comment>
<accession>A0AAW2NAR2</accession>
<evidence type="ECO:0000313" key="8">
    <source>
        <dbReference type="EMBL" id="KAL0340610.1"/>
    </source>
</evidence>
<dbReference type="GO" id="GO:0006355">
    <property type="term" value="P:regulation of DNA-templated transcription"/>
    <property type="evidence" value="ECO:0007669"/>
    <property type="project" value="InterPro"/>
</dbReference>
<keyword evidence="3" id="KW-0238">DNA-binding</keyword>
<dbReference type="InterPro" id="IPR003441">
    <property type="entry name" value="NAC-dom"/>
</dbReference>
<keyword evidence="6" id="KW-1133">Transmembrane helix</keyword>
<dbReference type="Pfam" id="PF02365">
    <property type="entry name" value="NAM"/>
    <property type="match status" value="1"/>
</dbReference>
<evidence type="ECO:0000256" key="6">
    <source>
        <dbReference type="SAM" id="Phobius"/>
    </source>
</evidence>
<dbReference type="PROSITE" id="PS51005">
    <property type="entry name" value="NAC"/>
    <property type="match status" value="1"/>
</dbReference>
<keyword evidence="2" id="KW-0805">Transcription regulation</keyword>
<reference evidence="8" key="1">
    <citation type="submission" date="2020-06" db="EMBL/GenBank/DDBJ databases">
        <authorList>
            <person name="Li T."/>
            <person name="Hu X."/>
            <person name="Zhang T."/>
            <person name="Song X."/>
            <person name="Zhang H."/>
            <person name="Dai N."/>
            <person name="Sheng W."/>
            <person name="Hou X."/>
            <person name="Wei L."/>
        </authorList>
    </citation>
    <scope>NUCLEOTIDE SEQUENCE</scope>
    <source>
        <strain evidence="8">G02</strain>
        <tissue evidence="8">Leaf</tissue>
    </source>
</reference>
<dbReference type="GO" id="GO:0003677">
    <property type="term" value="F:DNA binding"/>
    <property type="evidence" value="ECO:0007669"/>
    <property type="project" value="UniProtKB-KW"/>
</dbReference>
<dbReference type="PANTHER" id="PTHR31744:SF210">
    <property type="entry name" value="NAC DOMAIN-CONTAINING PROTEIN 86-LIKE"/>
    <property type="match status" value="1"/>
</dbReference>
<dbReference type="PANTHER" id="PTHR31744">
    <property type="entry name" value="PROTEIN CUP-SHAPED COTYLEDON 2-RELATED"/>
    <property type="match status" value="1"/>
</dbReference>
<protein>
    <submittedName>
        <fullName evidence="8">NAC domain-containing protein 78</fullName>
    </submittedName>
</protein>
<dbReference type="InterPro" id="IPR036093">
    <property type="entry name" value="NAC_dom_sf"/>
</dbReference>
<keyword evidence="6" id="KW-0472">Membrane</keyword>
<dbReference type="Gene3D" id="2.170.150.80">
    <property type="entry name" value="NAC domain"/>
    <property type="match status" value="1"/>
</dbReference>
<keyword evidence="5" id="KW-0539">Nucleus</keyword>
<evidence type="ECO:0000256" key="3">
    <source>
        <dbReference type="ARBA" id="ARBA00023125"/>
    </source>
</evidence>
<organism evidence="8">
    <name type="scientific">Sesamum radiatum</name>
    <name type="common">Black benniseed</name>
    <dbReference type="NCBI Taxonomy" id="300843"/>
    <lineage>
        <taxon>Eukaryota</taxon>
        <taxon>Viridiplantae</taxon>
        <taxon>Streptophyta</taxon>
        <taxon>Embryophyta</taxon>
        <taxon>Tracheophyta</taxon>
        <taxon>Spermatophyta</taxon>
        <taxon>Magnoliopsida</taxon>
        <taxon>eudicotyledons</taxon>
        <taxon>Gunneridae</taxon>
        <taxon>Pentapetalae</taxon>
        <taxon>asterids</taxon>
        <taxon>lamiids</taxon>
        <taxon>Lamiales</taxon>
        <taxon>Pedaliaceae</taxon>
        <taxon>Sesamum</taxon>
    </lineage>
</organism>
<gene>
    <name evidence="8" type="ORF">Sradi_4577800</name>
</gene>
<keyword evidence="6" id="KW-0812">Transmembrane</keyword>
<dbReference type="SUPFAM" id="SSF101941">
    <property type="entry name" value="NAC domain"/>
    <property type="match status" value="1"/>
</dbReference>
<keyword evidence="4" id="KW-0804">Transcription</keyword>
<feature type="transmembrane region" description="Helical" evidence="6">
    <location>
        <begin position="501"/>
        <end position="520"/>
    </location>
</feature>
<sequence>MVMESETGKKKSSVSSSVLGPGFRFHPTDEELVQYYLRRKVCGKALRLDAISEIDVYKAEPWDLPYMSKLKTRDLEWYFFSALDKKYGNGARTNRATEKGYWKTTGKDRAVYHMTQIVGMKKTLVYHSGRAPKGQRTNWVMHEYRLADLGLETSGIAQASSLVHGLEYYEDWDVDDELELVPPDKAKDEFYFADDTWLDSPDLQQIASDVPSDSAPLQVNFQHADCSYIEETTVSTNDTQKLLGCNNLPASCQTDVTPDKQYTGECCKSSHSQNVDYLLDEAFMDFSDNLQYGDGGFIETNDSSNSIETDTAAFDMLEEYLTFSDAHDDNSLDFAYDPALMLGSEDLVPNKAKLPQKELCEGPEKGISSTGQLMDDINNDAASVFDEKESAKNQSDFQYQFVRKASQMLGNIPAPSAFAAEFPSKDAILRLNSSTQSSNSVHVTSGMIQIRNLNRGGAFPKHENLNILLSFGVSQSDDGSSSLESSVRILPGKVASTISRGWFYFLFFWILILSMSFKIATYAN</sequence>
<evidence type="ECO:0000256" key="2">
    <source>
        <dbReference type="ARBA" id="ARBA00023015"/>
    </source>
</evidence>